<reference evidence="1" key="1">
    <citation type="submission" date="2024-02" db="EMBL/GenBank/DDBJ databases">
        <title>Metagenome Assembled Genome of Zalaria obscura JY119.</title>
        <authorList>
            <person name="Vighnesh L."/>
            <person name="Jagadeeshwari U."/>
            <person name="Venkata Ramana C."/>
            <person name="Sasikala C."/>
        </authorList>
    </citation>
    <scope>NUCLEOTIDE SEQUENCE</scope>
    <source>
        <strain evidence="1">JY119</strain>
    </source>
</reference>
<evidence type="ECO:0000313" key="2">
    <source>
        <dbReference type="Proteomes" id="UP001320706"/>
    </source>
</evidence>
<proteinExistence type="predicted"/>
<name>A0ACC3SAL3_9PEZI</name>
<dbReference type="EMBL" id="JAMKPW020000023">
    <property type="protein sequence ID" value="KAK8205609.1"/>
    <property type="molecule type" value="Genomic_DNA"/>
</dbReference>
<sequence length="81" mass="9116">MRLLEDTIDVVETARANVRIGQRVSTLGNQKSERKEGRKLRDNLWIMQCSDTSNKMIPCHANTNTGKTDAMRPIGSAQSDR</sequence>
<organism evidence="1 2">
    <name type="scientific">Zalaria obscura</name>
    <dbReference type="NCBI Taxonomy" id="2024903"/>
    <lineage>
        <taxon>Eukaryota</taxon>
        <taxon>Fungi</taxon>
        <taxon>Dikarya</taxon>
        <taxon>Ascomycota</taxon>
        <taxon>Pezizomycotina</taxon>
        <taxon>Dothideomycetes</taxon>
        <taxon>Dothideomycetidae</taxon>
        <taxon>Dothideales</taxon>
        <taxon>Zalariaceae</taxon>
        <taxon>Zalaria</taxon>
    </lineage>
</organism>
<keyword evidence="2" id="KW-1185">Reference proteome</keyword>
<dbReference type="Proteomes" id="UP001320706">
    <property type="component" value="Unassembled WGS sequence"/>
</dbReference>
<evidence type="ECO:0000313" key="1">
    <source>
        <dbReference type="EMBL" id="KAK8205609.1"/>
    </source>
</evidence>
<gene>
    <name evidence="1" type="ORF">M8818_004785</name>
</gene>
<protein>
    <submittedName>
        <fullName evidence="1">Uncharacterized protein</fullName>
    </submittedName>
</protein>
<accession>A0ACC3SAL3</accession>
<comment type="caution">
    <text evidence="1">The sequence shown here is derived from an EMBL/GenBank/DDBJ whole genome shotgun (WGS) entry which is preliminary data.</text>
</comment>